<reference evidence="1" key="1">
    <citation type="journal article" date="2019" name="MBio">
        <title>Virus Genomes from Deep Sea Sediments Expand the Ocean Megavirome and Support Independent Origins of Viral Gigantism.</title>
        <authorList>
            <person name="Backstrom D."/>
            <person name="Yutin N."/>
            <person name="Jorgensen S.L."/>
            <person name="Dharamshi J."/>
            <person name="Homa F."/>
            <person name="Zaremba-Niedwiedzka K."/>
            <person name="Spang A."/>
            <person name="Wolf Y.I."/>
            <person name="Koonin E.V."/>
            <person name="Ettema T.J."/>
        </authorList>
    </citation>
    <scope>NUCLEOTIDE SEQUENCE</scope>
</reference>
<dbReference type="EMBL" id="MK500334">
    <property type="protein sequence ID" value="QBK86625.1"/>
    <property type="molecule type" value="Genomic_DNA"/>
</dbReference>
<name>A0A481YUZ7_9VIRU</name>
<accession>A0A481YUZ7</accession>
<organism evidence="1">
    <name type="scientific">Marseillevirus LCMAC102</name>
    <dbReference type="NCBI Taxonomy" id="2506603"/>
    <lineage>
        <taxon>Viruses</taxon>
        <taxon>Varidnaviria</taxon>
        <taxon>Bamfordvirae</taxon>
        <taxon>Nucleocytoviricota</taxon>
        <taxon>Megaviricetes</taxon>
        <taxon>Pimascovirales</taxon>
        <taxon>Pimascovirales incertae sedis</taxon>
        <taxon>Marseilleviridae</taxon>
    </lineage>
</organism>
<gene>
    <name evidence="1" type="ORF">LCMAC102_04210</name>
</gene>
<proteinExistence type="predicted"/>
<sequence length="77" mass="9184">MSENLYIVSEDGRDSESCCIFYSEYFLTEKEAKKRVAELTFYDCECHNPEEDNPEDCDCRSWFVYKTKLGKTNKTHY</sequence>
<protein>
    <submittedName>
        <fullName evidence="1">Uncharacterized protein</fullName>
    </submittedName>
</protein>
<evidence type="ECO:0000313" key="1">
    <source>
        <dbReference type="EMBL" id="QBK86625.1"/>
    </source>
</evidence>